<comment type="caution">
    <text evidence="3">The sequence shown here is derived from an EMBL/GenBank/DDBJ whole genome shotgun (WGS) entry which is preliminary data.</text>
</comment>
<dbReference type="InterPro" id="IPR029068">
    <property type="entry name" value="Glyas_Bleomycin-R_OHBP_Dase"/>
</dbReference>
<evidence type="ECO:0000313" key="4">
    <source>
        <dbReference type="Proteomes" id="UP001629249"/>
    </source>
</evidence>
<name>A0ABW9A3L9_9BURK</name>
<feature type="domain" description="VOC" evidence="2">
    <location>
        <begin position="57"/>
        <end position="169"/>
    </location>
</feature>
<proteinExistence type="predicted"/>
<evidence type="ECO:0000256" key="1">
    <source>
        <dbReference type="SAM" id="MobiDB-lite"/>
    </source>
</evidence>
<accession>A0ABW9A3L9</accession>
<keyword evidence="4" id="KW-1185">Reference proteome</keyword>
<dbReference type="PROSITE" id="PS51819">
    <property type="entry name" value="VOC"/>
    <property type="match status" value="1"/>
</dbReference>
<dbReference type="Pfam" id="PF00903">
    <property type="entry name" value="Glyoxalase"/>
    <property type="match status" value="1"/>
</dbReference>
<dbReference type="RefSeq" id="WP_408336254.1">
    <property type="nucleotide sequence ID" value="NZ_JAQQFH010000070.1"/>
</dbReference>
<reference evidence="3 4" key="1">
    <citation type="journal article" date="2024" name="Chem. Sci.">
        <title>Discovery of megapolipeptins by genome mining of a Burkholderiales bacteria collection.</title>
        <authorList>
            <person name="Paulo B.S."/>
            <person name="Recchia M.J.J."/>
            <person name="Lee S."/>
            <person name="Fergusson C.H."/>
            <person name="Romanowski S.B."/>
            <person name="Hernandez A."/>
            <person name="Krull N."/>
            <person name="Liu D.Y."/>
            <person name="Cavanagh H."/>
            <person name="Bos A."/>
            <person name="Gray C.A."/>
            <person name="Murphy B.T."/>
            <person name="Linington R.G."/>
            <person name="Eustaquio A.S."/>
        </authorList>
    </citation>
    <scope>NUCLEOTIDE SEQUENCE [LARGE SCALE GENOMIC DNA]</scope>
    <source>
        <strain evidence="3 4">RL16-012-BIC-B</strain>
    </source>
</reference>
<dbReference type="InterPro" id="IPR004360">
    <property type="entry name" value="Glyas_Fos-R_dOase_dom"/>
</dbReference>
<dbReference type="InterPro" id="IPR037523">
    <property type="entry name" value="VOC_core"/>
</dbReference>
<feature type="region of interest" description="Disordered" evidence="1">
    <location>
        <begin position="31"/>
        <end position="54"/>
    </location>
</feature>
<dbReference type="CDD" id="cd06587">
    <property type="entry name" value="VOC"/>
    <property type="match status" value="1"/>
</dbReference>
<dbReference type="SUPFAM" id="SSF54593">
    <property type="entry name" value="Glyoxalase/Bleomycin resistance protein/Dihydroxybiphenyl dioxygenase"/>
    <property type="match status" value="1"/>
</dbReference>
<dbReference type="Gene3D" id="3.10.180.10">
    <property type="entry name" value="2,3-Dihydroxybiphenyl 1,2-Dioxygenase, domain 1"/>
    <property type="match status" value="1"/>
</dbReference>
<evidence type="ECO:0000313" key="3">
    <source>
        <dbReference type="EMBL" id="MFL9889116.1"/>
    </source>
</evidence>
<sequence length="181" mass="19950">MLVGGWQFVFVRPGSASRHCFLSQAAARQKNASQRQSPRLLSSMQPLNQPTNDMKPSLNRIMLYVRSVEATCDFYERHFGFTCSSDPDDRITELKSPNGGAILMVHQAAKSVKTGQVTVKLVFDIEDVEGFKEQCSMQGLDFGSTHKADGYCFANAKDPDGNSISISSRAFAHAKTSDHPD</sequence>
<dbReference type="EMBL" id="JAQQFN010000061">
    <property type="protein sequence ID" value="MFL9889116.1"/>
    <property type="molecule type" value="Genomic_DNA"/>
</dbReference>
<organism evidence="3 4">
    <name type="scientific">Paraburkholderia agricolaris</name>
    <dbReference type="NCBI Taxonomy" id="2152888"/>
    <lineage>
        <taxon>Bacteria</taxon>
        <taxon>Pseudomonadati</taxon>
        <taxon>Pseudomonadota</taxon>
        <taxon>Betaproteobacteria</taxon>
        <taxon>Burkholderiales</taxon>
        <taxon>Burkholderiaceae</taxon>
        <taxon>Paraburkholderia</taxon>
    </lineage>
</organism>
<gene>
    <name evidence="3" type="ORF">PQR66_39275</name>
</gene>
<evidence type="ECO:0000259" key="2">
    <source>
        <dbReference type="PROSITE" id="PS51819"/>
    </source>
</evidence>
<protein>
    <submittedName>
        <fullName evidence="3">VOC family protein</fullName>
    </submittedName>
</protein>
<dbReference type="Proteomes" id="UP001629249">
    <property type="component" value="Unassembled WGS sequence"/>
</dbReference>